<keyword evidence="1" id="KW-1133">Transmembrane helix</keyword>
<accession>A0A2T3Z6L6</accession>
<dbReference type="AlphaFoldDB" id="A0A2T3Z6L6"/>
<evidence type="ECO:0000313" key="3">
    <source>
        <dbReference type="Proteomes" id="UP000240493"/>
    </source>
</evidence>
<sequence>MPRRRFSRGYYTQVFSYLISSFSYIYIYTYIYGYGSVTFICLQRDFSYLLYFSRKFWGLRHSLDLGLFFSIILFSLFLFFSFSFFIHTLWKMGSGCGIQTYGQICR</sequence>
<reference evidence="2 3" key="1">
    <citation type="submission" date="2016-07" db="EMBL/GenBank/DDBJ databases">
        <title>Multiple horizontal gene transfer events from other fungi enriched the ability of initially mycotrophic Trichoderma (Ascomycota) to feed on dead plant biomass.</title>
        <authorList>
            <consortium name="DOE Joint Genome Institute"/>
            <person name="Aerts A."/>
            <person name="Atanasova L."/>
            <person name="Chenthamara K."/>
            <person name="Zhang J."/>
            <person name="Grujic M."/>
            <person name="Henrissat B."/>
            <person name="Kuo A."/>
            <person name="Salamov A."/>
            <person name="Lipzen A."/>
            <person name="Labutti K."/>
            <person name="Barry K."/>
            <person name="Miao Y."/>
            <person name="Rahimi M.J."/>
            <person name="Shen Q."/>
            <person name="Grigoriev I.V."/>
            <person name="Kubicek C.P."/>
            <person name="Druzhinina I.S."/>
        </authorList>
    </citation>
    <scope>NUCLEOTIDE SEQUENCE [LARGE SCALE GENOMIC DNA]</scope>
    <source>
        <strain evidence="2 3">CBS 433.97</strain>
    </source>
</reference>
<keyword evidence="1" id="KW-0472">Membrane</keyword>
<name>A0A2T3Z6L6_TRIA4</name>
<organism evidence="2 3">
    <name type="scientific">Trichoderma asperellum (strain ATCC 204424 / CBS 433.97 / NBRC 101777)</name>
    <dbReference type="NCBI Taxonomy" id="1042311"/>
    <lineage>
        <taxon>Eukaryota</taxon>
        <taxon>Fungi</taxon>
        <taxon>Dikarya</taxon>
        <taxon>Ascomycota</taxon>
        <taxon>Pezizomycotina</taxon>
        <taxon>Sordariomycetes</taxon>
        <taxon>Hypocreomycetidae</taxon>
        <taxon>Hypocreales</taxon>
        <taxon>Hypocreaceae</taxon>
        <taxon>Trichoderma</taxon>
    </lineage>
</organism>
<keyword evidence="1" id="KW-0812">Transmembrane</keyword>
<dbReference type="EMBL" id="KZ679262">
    <property type="protein sequence ID" value="PTB40471.1"/>
    <property type="molecule type" value="Genomic_DNA"/>
</dbReference>
<proteinExistence type="predicted"/>
<feature type="transmembrane region" description="Helical" evidence="1">
    <location>
        <begin position="65"/>
        <end position="86"/>
    </location>
</feature>
<dbReference type="Proteomes" id="UP000240493">
    <property type="component" value="Unassembled WGS sequence"/>
</dbReference>
<evidence type="ECO:0000313" key="2">
    <source>
        <dbReference type="EMBL" id="PTB40471.1"/>
    </source>
</evidence>
<keyword evidence="3" id="KW-1185">Reference proteome</keyword>
<gene>
    <name evidence="2" type="ORF">M441DRAFT_406852</name>
</gene>
<protein>
    <submittedName>
        <fullName evidence="2">Uncharacterized protein</fullName>
    </submittedName>
</protein>
<evidence type="ECO:0000256" key="1">
    <source>
        <dbReference type="SAM" id="Phobius"/>
    </source>
</evidence>